<accession>A0A1R3GWY7</accession>
<gene>
    <name evidence="2" type="ORF">CCACVL1_22773</name>
</gene>
<sequence>MALNPELAALEQEVNSEIKLFPCMSSMQKMQSLGQPGLPSPMRPGLSSGKPRGLQSLGQPGLPSPMRPGLSSGKPRGLRPLSS</sequence>
<protein>
    <submittedName>
        <fullName evidence="2">Uncharacterized protein</fullName>
    </submittedName>
</protein>
<reference evidence="2 3" key="1">
    <citation type="submission" date="2013-09" db="EMBL/GenBank/DDBJ databases">
        <title>Corchorus capsularis genome sequencing.</title>
        <authorList>
            <person name="Alam M."/>
            <person name="Haque M.S."/>
            <person name="Islam M.S."/>
            <person name="Emdad E.M."/>
            <person name="Islam M.M."/>
            <person name="Ahmed B."/>
            <person name="Halim A."/>
            <person name="Hossen Q.M.M."/>
            <person name="Hossain M.Z."/>
            <person name="Ahmed R."/>
            <person name="Khan M.M."/>
            <person name="Islam R."/>
            <person name="Rashid M.M."/>
            <person name="Khan S.A."/>
            <person name="Rahman M.S."/>
            <person name="Alam M."/>
        </authorList>
    </citation>
    <scope>NUCLEOTIDE SEQUENCE [LARGE SCALE GENOMIC DNA]</scope>
    <source>
        <strain evidence="3">cv. CVL-1</strain>
        <tissue evidence="2">Whole seedling</tissue>
    </source>
</reference>
<dbReference type="Proteomes" id="UP000188268">
    <property type="component" value="Unassembled WGS sequence"/>
</dbReference>
<comment type="caution">
    <text evidence="2">The sequence shown here is derived from an EMBL/GenBank/DDBJ whole genome shotgun (WGS) entry which is preliminary data.</text>
</comment>
<evidence type="ECO:0000256" key="1">
    <source>
        <dbReference type="SAM" id="MobiDB-lite"/>
    </source>
</evidence>
<proteinExistence type="predicted"/>
<evidence type="ECO:0000313" key="3">
    <source>
        <dbReference type="Proteomes" id="UP000188268"/>
    </source>
</evidence>
<organism evidence="2 3">
    <name type="scientific">Corchorus capsularis</name>
    <name type="common">Jute</name>
    <dbReference type="NCBI Taxonomy" id="210143"/>
    <lineage>
        <taxon>Eukaryota</taxon>
        <taxon>Viridiplantae</taxon>
        <taxon>Streptophyta</taxon>
        <taxon>Embryophyta</taxon>
        <taxon>Tracheophyta</taxon>
        <taxon>Spermatophyta</taxon>
        <taxon>Magnoliopsida</taxon>
        <taxon>eudicotyledons</taxon>
        <taxon>Gunneridae</taxon>
        <taxon>Pentapetalae</taxon>
        <taxon>rosids</taxon>
        <taxon>malvids</taxon>
        <taxon>Malvales</taxon>
        <taxon>Malvaceae</taxon>
        <taxon>Grewioideae</taxon>
        <taxon>Apeibeae</taxon>
        <taxon>Corchorus</taxon>
    </lineage>
</organism>
<dbReference type="AlphaFoldDB" id="A0A1R3GWY7"/>
<evidence type="ECO:0000313" key="2">
    <source>
        <dbReference type="EMBL" id="OMO62520.1"/>
    </source>
</evidence>
<name>A0A1R3GWY7_COCAP</name>
<keyword evidence="3" id="KW-1185">Reference proteome</keyword>
<dbReference type="EMBL" id="AWWV01013231">
    <property type="protein sequence ID" value="OMO62520.1"/>
    <property type="molecule type" value="Genomic_DNA"/>
</dbReference>
<feature type="region of interest" description="Disordered" evidence="1">
    <location>
        <begin position="30"/>
        <end position="83"/>
    </location>
</feature>
<dbReference type="Gramene" id="OMO62520">
    <property type="protein sequence ID" value="OMO62520"/>
    <property type="gene ID" value="CCACVL1_22773"/>
</dbReference>